<feature type="compositionally biased region" description="Basic and acidic residues" evidence="1">
    <location>
        <begin position="181"/>
        <end position="191"/>
    </location>
</feature>
<dbReference type="AlphaFoldDB" id="A0A0E3WXT7"/>
<name>A0A0E3WXT7_METBA</name>
<organism evidence="2 3">
    <name type="scientific">Methanosarcina barkeri 3</name>
    <dbReference type="NCBI Taxonomy" id="1434107"/>
    <lineage>
        <taxon>Archaea</taxon>
        <taxon>Methanobacteriati</taxon>
        <taxon>Methanobacteriota</taxon>
        <taxon>Stenosarchaea group</taxon>
        <taxon>Methanomicrobia</taxon>
        <taxon>Methanosarcinales</taxon>
        <taxon>Methanosarcinaceae</taxon>
        <taxon>Methanosarcina</taxon>
    </lineage>
</organism>
<proteinExistence type="predicted"/>
<feature type="compositionally biased region" description="Polar residues" evidence="1">
    <location>
        <begin position="260"/>
        <end position="271"/>
    </location>
</feature>
<gene>
    <name evidence="2" type="ORF">MSBR3_3111</name>
</gene>
<reference evidence="2" key="1">
    <citation type="submission" date="2014-07" db="EMBL/GenBank/DDBJ databases">
        <title>Methanogenic archaea and the global carbon cycle.</title>
        <authorList>
            <person name="Henriksen J.R."/>
            <person name="Luke J."/>
            <person name="Reinhart S."/>
            <person name="Benedict M.N."/>
            <person name="Youngblut N.D."/>
            <person name="Metcalf M.E."/>
            <person name="Whitaker R.J."/>
            <person name="Metcalf W.W."/>
        </authorList>
    </citation>
    <scope>NUCLEOTIDE SEQUENCE [LARGE SCALE GENOMIC DNA]</scope>
    <source>
        <strain evidence="2">3</strain>
    </source>
</reference>
<protein>
    <submittedName>
        <fullName evidence="2">Uncharacterized protein</fullName>
    </submittedName>
</protein>
<evidence type="ECO:0000313" key="3">
    <source>
        <dbReference type="Proteomes" id="UP000033066"/>
    </source>
</evidence>
<sequence>MRTGQRDVHNTPLKRRLSVTYEELETLKKSIKVSVLNELRAEMENVSDQDSIKDLVLSEIRTELMGIPNPALLKASILNELRTELKASGENDSGTADRKLRELGSIQDGLVRELLDQKTIIKKLETQIGDLAKQLDDAKKTAPVAPPSVVPSSPSTVPSSITLTLPEDPLDLPPLSRKAKPKPELKKEKPAYRLGQFKEAPASLPGIGAKVQLKLREIEPADLDREEAETKCEYIIAESGDKRGLRGILRQGHSVREPARQQQPIKTQFRQPSPVPSLRERQPSTDNTGPTNQPADDYKCEYIIAERPSKKHFIEESVDVRDNEDAEVITCSRKKRSR</sequence>
<dbReference type="KEGG" id="mbak:MSBR3_3111"/>
<dbReference type="HOGENOM" id="CLU_870484_0_0_2"/>
<dbReference type="OrthoDB" id="137143at2157"/>
<dbReference type="EMBL" id="CP009517">
    <property type="protein sequence ID" value="AKB83689.1"/>
    <property type="molecule type" value="Genomic_DNA"/>
</dbReference>
<keyword evidence="3" id="KW-1185">Reference proteome</keyword>
<feature type="region of interest" description="Disordered" evidence="1">
    <location>
        <begin position="248"/>
        <end position="298"/>
    </location>
</feature>
<evidence type="ECO:0000256" key="1">
    <source>
        <dbReference type="SAM" id="MobiDB-lite"/>
    </source>
</evidence>
<dbReference type="STRING" id="1434107.MSBR3_3111"/>
<dbReference type="PATRIC" id="fig|1434107.4.peg.3932"/>
<accession>A0A0E3WXT7</accession>
<evidence type="ECO:0000313" key="2">
    <source>
        <dbReference type="EMBL" id="AKB83689.1"/>
    </source>
</evidence>
<feature type="compositionally biased region" description="Polar residues" evidence="1">
    <location>
        <begin position="284"/>
        <end position="294"/>
    </location>
</feature>
<feature type="compositionally biased region" description="Low complexity" evidence="1">
    <location>
        <begin position="150"/>
        <end position="167"/>
    </location>
</feature>
<dbReference type="RefSeq" id="WP_048109309.1">
    <property type="nucleotide sequence ID" value="NZ_CP009517.1"/>
</dbReference>
<dbReference type="GeneID" id="24790763"/>
<dbReference type="Proteomes" id="UP000033066">
    <property type="component" value="Chromosome"/>
</dbReference>
<feature type="region of interest" description="Disordered" evidence="1">
    <location>
        <begin position="142"/>
        <end position="191"/>
    </location>
</feature>